<comment type="similarity">
    <text evidence="1">Belongs to the short-chain dehydrogenases/reductases (SDR) family.</text>
</comment>
<evidence type="ECO:0000259" key="4">
    <source>
        <dbReference type="SMART" id="SM00822"/>
    </source>
</evidence>
<dbReference type="FunFam" id="3.40.50.720:FF:000084">
    <property type="entry name" value="Short-chain dehydrogenase reductase"/>
    <property type="match status" value="1"/>
</dbReference>
<dbReference type="PROSITE" id="PS00061">
    <property type="entry name" value="ADH_SHORT"/>
    <property type="match status" value="1"/>
</dbReference>
<dbReference type="PRINTS" id="PR00081">
    <property type="entry name" value="GDHRDH"/>
</dbReference>
<dbReference type="InterPro" id="IPR057326">
    <property type="entry name" value="KR_dom"/>
</dbReference>
<dbReference type="Pfam" id="PF13561">
    <property type="entry name" value="adh_short_C2"/>
    <property type="match status" value="1"/>
</dbReference>
<dbReference type="Proteomes" id="UP000295680">
    <property type="component" value="Unassembled WGS sequence"/>
</dbReference>
<dbReference type="PANTHER" id="PTHR24321:SF8">
    <property type="entry name" value="ESTRADIOL 17-BETA-DEHYDROGENASE 8-RELATED"/>
    <property type="match status" value="1"/>
</dbReference>
<feature type="domain" description="Ketoreductase" evidence="4">
    <location>
        <begin position="6"/>
        <end position="195"/>
    </location>
</feature>
<dbReference type="SUPFAM" id="SSF51735">
    <property type="entry name" value="NAD(P)-binding Rossmann-fold domains"/>
    <property type="match status" value="1"/>
</dbReference>
<gene>
    <name evidence="5" type="ORF">EV192_107269</name>
</gene>
<evidence type="ECO:0000313" key="6">
    <source>
        <dbReference type="Proteomes" id="UP000295680"/>
    </source>
</evidence>
<reference evidence="5 6" key="1">
    <citation type="submission" date="2019-03" db="EMBL/GenBank/DDBJ databases">
        <title>Genomic Encyclopedia of Type Strains, Phase IV (KMG-IV): sequencing the most valuable type-strain genomes for metagenomic binning, comparative biology and taxonomic classification.</title>
        <authorList>
            <person name="Goeker M."/>
        </authorList>
    </citation>
    <scope>NUCLEOTIDE SEQUENCE [LARGE SCALE GENOMIC DNA]</scope>
    <source>
        <strain evidence="5 6">DSM 45934</strain>
    </source>
</reference>
<evidence type="ECO:0000256" key="3">
    <source>
        <dbReference type="ARBA" id="ARBA00023027"/>
    </source>
</evidence>
<evidence type="ECO:0000313" key="5">
    <source>
        <dbReference type="EMBL" id="TCO55846.1"/>
    </source>
</evidence>
<organism evidence="5 6">
    <name type="scientific">Actinocrispum wychmicini</name>
    <dbReference type="NCBI Taxonomy" id="1213861"/>
    <lineage>
        <taxon>Bacteria</taxon>
        <taxon>Bacillati</taxon>
        <taxon>Actinomycetota</taxon>
        <taxon>Actinomycetes</taxon>
        <taxon>Pseudonocardiales</taxon>
        <taxon>Pseudonocardiaceae</taxon>
        <taxon>Actinocrispum</taxon>
    </lineage>
</organism>
<dbReference type="RefSeq" id="WP_132121970.1">
    <property type="nucleotide sequence ID" value="NZ_SLWS01000007.1"/>
</dbReference>
<evidence type="ECO:0000256" key="2">
    <source>
        <dbReference type="ARBA" id="ARBA00023002"/>
    </source>
</evidence>
<dbReference type="EMBL" id="SLWS01000007">
    <property type="protein sequence ID" value="TCO55846.1"/>
    <property type="molecule type" value="Genomic_DNA"/>
</dbReference>
<keyword evidence="3" id="KW-0520">NAD</keyword>
<protein>
    <submittedName>
        <fullName evidence="5">NAD(P)-dependent dehydrogenase (Short-subunit alcohol dehydrogenase family)</fullName>
    </submittedName>
</protein>
<dbReference type="SMART" id="SM00822">
    <property type="entry name" value="PKS_KR"/>
    <property type="match status" value="1"/>
</dbReference>
<comment type="caution">
    <text evidence="5">The sequence shown here is derived from an EMBL/GenBank/DDBJ whole genome shotgun (WGS) entry which is preliminary data.</text>
</comment>
<dbReference type="InterPro" id="IPR020904">
    <property type="entry name" value="Sc_DH/Rdtase_CS"/>
</dbReference>
<dbReference type="InterPro" id="IPR002347">
    <property type="entry name" value="SDR_fam"/>
</dbReference>
<sequence>MRFADRVVIVTGGGGSGLGRALVRRFAAEGAAVVVADRDEATADQAAAEIREQGGRALAVRTDVRSDDDVRAMAEAARSTYGRIDVLVNNAFTSNPAPILDTRVEDWNRDLDVVLTGAFRCSQQVLPTMIEQRRGVIVSVSSVNAHTHVGAAAYSAAKAGLEALTRNLAVEFAPFGVRANAIVPGTFRTDVWKERQKIDPDLLERLATWYPLGQVGVPDDIASAALFLASDEASFITGSLLPVDGGLLAGNPRFARDVHPENHR</sequence>
<dbReference type="InterPro" id="IPR036291">
    <property type="entry name" value="NAD(P)-bd_dom_sf"/>
</dbReference>
<dbReference type="OrthoDB" id="4350228at2"/>
<dbReference type="Gene3D" id="3.40.50.720">
    <property type="entry name" value="NAD(P)-binding Rossmann-like Domain"/>
    <property type="match status" value="1"/>
</dbReference>
<dbReference type="PRINTS" id="PR00080">
    <property type="entry name" value="SDRFAMILY"/>
</dbReference>
<dbReference type="GO" id="GO:0016491">
    <property type="term" value="F:oxidoreductase activity"/>
    <property type="evidence" value="ECO:0007669"/>
    <property type="project" value="UniProtKB-KW"/>
</dbReference>
<accession>A0A4R2JG18</accession>
<keyword evidence="2" id="KW-0560">Oxidoreductase</keyword>
<evidence type="ECO:0000256" key="1">
    <source>
        <dbReference type="ARBA" id="ARBA00006484"/>
    </source>
</evidence>
<dbReference type="NCBIfam" id="NF005559">
    <property type="entry name" value="PRK07231.1"/>
    <property type="match status" value="1"/>
</dbReference>
<name>A0A4R2JG18_9PSEU</name>
<dbReference type="PANTHER" id="PTHR24321">
    <property type="entry name" value="DEHYDROGENASES, SHORT CHAIN"/>
    <property type="match status" value="1"/>
</dbReference>
<proteinExistence type="inferred from homology"/>
<dbReference type="AlphaFoldDB" id="A0A4R2JG18"/>
<keyword evidence="6" id="KW-1185">Reference proteome</keyword>